<dbReference type="RefSeq" id="WP_135994569.1">
    <property type="nucleotide sequence ID" value="NZ_CP071057.1"/>
</dbReference>
<organism evidence="1 2">
    <name type="scientific">Marinicauda algicola</name>
    <dbReference type="NCBI Taxonomy" id="2029849"/>
    <lineage>
        <taxon>Bacteria</taxon>
        <taxon>Pseudomonadati</taxon>
        <taxon>Pseudomonadota</taxon>
        <taxon>Alphaproteobacteria</taxon>
        <taxon>Maricaulales</taxon>
        <taxon>Maricaulaceae</taxon>
        <taxon>Marinicauda</taxon>
    </lineage>
</organism>
<evidence type="ECO:0000313" key="1">
    <source>
        <dbReference type="EMBL" id="TGY90071.1"/>
    </source>
</evidence>
<gene>
    <name evidence="1" type="ORF">E5163_02785</name>
</gene>
<keyword evidence="2" id="KW-1185">Reference proteome</keyword>
<dbReference type="EMBL" id="SRXW01000001">
    <property type="protein sequence ID" value="TGY90071.1"/>
    <property type="molecule type" value="Genomic_DNA"/>
</dbReference>
<accession>A0A4S2H3W8</accession>
<proteinExistence type="predicted"/>
<reference evidence="1 2" key="1">
    <citation type="journal article" date="2017" name="Int. J. Syst. Evol. Microbiol.">
        <title>Marinicauda algicola sp. nov., isolated from a marine red alga Rhodosorus marinus.</title>
        <authorList>
            <person name="Jeong S.E."/>
            <person name="Jeon S.H."/>
            <person name="Chun B.H."/>
            <person name="Kim D.W."/>
            <person name="Jeon C.O."/>
        </authorList>
    </citation>
    <scope>NUCLEOTIDE SEQUENCE [LARGE SCALE GENOMIC DNA]</scope>
    <source>
        <strain evidence="1 2">JCM 31718</strain>
    </source>
</reference>
<dbReference type="OrthoDB" id="9801741at2"/>
<dbReference type="Proteomes" id="UP000308054">
    <property type="component" value="Unassembled WGS sequence"/>
</dbReference>
<protein>
    <submittedName>
        <fullName evidence="1">Uncharacterized protein</fullName>
    </submittedName>
</protein>
<comment type="caution">
    <text evidence="1">The sequence shown here is derived from an EMBL/GenBank/DDBJ whole genome shotgun (WGS) entry which is preliminary data.</text>
</comment>
<dbReference type="AlphaFoldDB" id="A0A4S2H3W8"/>
<evidence type="ECO:0000313" key="2">
    <source>
        <dbReference type="Proteomes" id="UP000308054"/>
    </source>
</evidence>
<name>A0A4S2H3W8_9PROT</name>
<sequence length="127" mass="14738">MPLTRVVLRLSRNPDAGYPGGDDDRGYVIKAPLDDDGRFDAELWKKHRKDCTVERFSPDQDEEADGWLTHRGSKWYFHWDEEDEGPDDAAFRLGEHTLRLGDYITVHNEAEDEDLVYKVTETTRLKG</sequence>